<keyword evidence="2" id="KW-1185">Reference proteome</keyword>
<dbReference type="InterPro" id="IPR007801">
    <property type="entry name" value="MbnB/TglH/ChrH"/>
</dbReference>
<gene>
    <name evidence="1" type="ORF">GCM10007231_30680</name>
</gene>
<proteinExistence type="predicted"/>
<protein>
    <recommendedName>
        <fullName evidence="3">DUF692 domain-containing protein</fullName>
    </recommendedName>
</protein>
<dbReference type="PANTHER" id="PTHR42194">
    <property type="entry name" value="UPF0276 PROTEIN HI_1600"/>
    <property type="match status" value="1"/>
</dbReference>
<evidence type="ECO:0000313" key="2">
    <source>
        <dbReference type="Proteomes" id="UP000630594"/>
    </source>
</evidence>
<dbReference type="Gene3D" id="3.20.20.150">
    <property type="entry name" value="Divalent-metal-dependent TIM barrel enzymes"/>
    <property type="match status" value="1"/>
</dbReference>
<organism evidence="1 2">
    <name type="scientific">Nocardioides daphniae</name>
    <dbReference type="NCBI Taxonomy" id="402297"/>
    <lineage>
        <taxon>Bacteria</taxon>
        <taxon>Bacillati</taxon>
        <taxon>Actinomycetota</taxon>
        <taxon>Actinomycetes</taxon>
        <taxon>Propionibacteriales</taxon>
        <taxon>Nocardioidaceae</taxon>
        <taxon>Nocardioides</taxon>
    </lineage>
</organism>
<accession>A0ABQ1QIN4</accession>
<dbReference type="PANTHER" id="PTHR42194:SF1">
    <property type="entry name" value="UPF0276 PROTEIN HI_1600"/>
    <property type="match status" value="1"/>
</dbReference>
<dbReference type="RefSeq" id="WP_188422338.1">
    <property type="nucleotide sequence ID" value="NZ_BMCK01000005.1"/>
</dbReference>
<sequence>MLHQPALEQLLRSPAWPADYLEVIPDTLWRDAGPGAVPRFQVDDSVRRLLDDVRSRMPVLLHGIGLSIGSADELDEAYVDQLCAWAEWLDCPWVSEHLAYCSTSVDGQPVNVGLTLPVPLEQATVDLVGARVRALRERLARPFLLENNVYYFATPGEQMTEPEVLDALVRQWGASVLLDLHNLHTNVVNGVMEAEAYLDALDLGAVREIHIAGGMTVDGFYVDAHSGAPPEEVWQLLEQVVDRCPRLGGVTFELLGSWFDQVGPAGLVEVVERARSLFPAVSRT</sequence>
<dbReference type="Proteomes" id="UP000630594">
    <property type="component" value="Unassembled WGS sequence"/>
</dbReference>
<dbReference type="NCBIfam" id="NF003818">
    <property type="entry name" value="PRK05409.1"/>
    <property type="match status" value="1"/>
</dbReference>
<name>A0ABQ1QIN4_9ACTN</name>
<evidence type="ECO:0008006" key="3">
    <source>
        <dbReference type="Google" id="ProtNLM"/>
    </source>
</evidence>
<dbReference type="EMBL" id="BMCK01000005">
    <property type="protein sequence ID" value="GGD29041.1"/>
    <property type="molecule type" value="Genomic_DNA"/>
</dbReference>
<dbReference type="Pfam" id="PF05114">
    <property type="entry name" value="MbnB_TglH_ChrH"/>
    <property type="match status" value="1"/>
</dbReference>
<comment type="caution">
    <text evidence="1">The sequence shown here is derived from an EMBL/GenBank/DDBJ whole genome shotgun (WGS) entry which is preliminary data.</text>
</comment>
<reference evidence="2" key="1">
    <citation type="journal article" date="2019" name="Int. J. Syst. Evol. Microbiol.">
        <title>The Global Catalogue of Microorganisms (GCM) 10K type strain sequencing project: providing services to taxonomists for standard genome sequencing and annotation.</title>
        <authorList>
            <consortium name="The Broad Institute Genomics Platform"/>
            <consortium name="The Broad Institute Genome Sequencing Center for Infectious Disease"/>
            <person name="Wu L."/>
            <person name="Ma J."/>
        </authorList>
    </citation>
    <scope>NUCLEOTIDE SEQUENCE [LARGE SCALE GENOMIC DNA]</scope>
    <source>
        <strain evidence="2">CCM 7403</strain>
    </source>
</reference>
<evidence type="ECO:0000313" key="1">
    <source>
        <dbReference type="EMBL" id="GGD29041.1"/>
    </source>
</evidence>